<dbReference type="AlphaFoldDB" id="A0A835UT40"/>
<name>A0A835UT40_VANPL</name>
<dbReference type="PANTHER" id="PTHR35114:SF1">
    <property type="entry name" value="CYTOCHROME OXIDASE COMPLEX ASSEMBLY PROTEIN"/>
    <property type="match status" value="1"/>
</dbReference>
<gene>
    <name evidence="1" type="ORF">HPP92_014415</name>
</gene>
<evidence type="ECO:0000313" key="1">
    <source>
        <dbReference type="EMBL" id="KAG0474729.1"/>
    </source>
</evidence>
<reference evidence="1 2" key="1">
    <citation type="journal article" date="2020" name="Nat. Food">
        <title>A phased Vanilla planifolia genome enables genetic improvement of flavour and production.</title>
        <authorList>
            <person name="Hasing T."/>
            <person name="Tang H."/>
            <person name="Brym M."/>
            <person name="Khazi F."/>
            <person name="Huang T."/>
            <person name="Chambers A.H."/>
        </authorList>
    </citation>
    <scope>NUCLEOTIDE SEQUENCE [LARGE SCALE GENOMIC DNA]</scope>
    <source>
        <tissue evidence="1">Leaf</tissue>
    </source>
</reference>
<sequence>MIGRKLASLSLLLGRMGVDCVARSPERQLFPVSFFCTTSEQVGSAKRPLRRRAIPILLLSLTGGVALSAVNDIAIFHGCSSKAIEKASENQKVIEALGNPIVRGPWYEASLAVGHRRNWVSCTFPVSGPKGSGIFQLKAVRQGEDNWFSFLRHHDWDILVMEAVIQEPSEDDNVQQTLKINITDNLSPSEPLVGCKACLAQEARVPGN</sequence>
<evidence type="ECO:0000313" key="2">
    <source>
        <dbReference type="Proteomes" id="UP000639772"/>
    </source>
</evidence>
<protein>
    <submittedName>
        <fullName evidence="1">Uncharacterized protein</fullName>
    </submittedName>
</protein>
<organism evidence="1 2">
    <name type="scientific">Vanilla planifolia</name>
    <name type="common">Vanilla</name>
    <dbReference type="NCBI Taxonomy" id="51239"/>
    <lineage>
        <taxon>Eukaryota</taxon>
        <taxon>Viridiplantae</taxon>
        <taxon>Streptophyta</taxon>
        <taxon>Embryophyta</taxon>
        <taxon>Tracheophyta</taxon>
        <taxon>Spermatophyta</taxon>
        <taxon>Magnoliopsida</taxon>
        <taxon>Liliopsida</taxon>
        <taxon>Asparagales</taxon>
        <taxon>Orchidaceae</taxon>
        <taxon>Vanilloideae</taxon>
        <taxon>Vanilleae</taxon>
        <taxon>Vanilla</taxon>
    </lineage>
</organism>
<dbReference type="Pfam" id="PF08695">
    <property type="entry name" value="Coa1"/>
    <property type="match status" value="1"/>
</dbReference>
<dbReference type="OrthoDB" id="535599at2759"/>
<accession>A0A835UT40</accession>
<dbReference type="PANTHER" id="PTHR35114">
    <property type="entry name" value="CYTOCHROME OXIDASE COMPLEX ASSEMBLY PROTEIN"/>
    <property type="match status" value="1"/>
</dbReference>
<dbReference type="InterPro" id="IPR014807">
    <property type="entry name" value="Coa1"/>
</dbReference>
<proteinExistence type="predicted"/>
<comment type="caution">
    <text evidence="1">The sequence shown here is derived from an EMBL/GenBank/DDBJ whole genome shotgun (WGS) entry which is preliminary data.</text>
</comment>
<dbReference type="Proteomes" id="UP000639772">
    <property type="component" value="Chromosome 7"/>
</dbReference>
<dbReference type="EMBL" id="JADCNM010000007">
    <property type="protein sequence ID" value="KAG0474729.1"/>
    <property type="molecule type" value="Genomic_DNA"/>
</dbReference>